<protein>
    <recommendedName>
        <fullName evidence="2">Antitoxin</fullName>
    </recommendedName>
</protein>
<gene>
    <name evidence="3" type="ORF">ACFOPQ_02420</name>
</gene>
<accession>A0ABV8A2V3</accession>
<evidence type="ECO:0000256" key="2">
    <source>
        <dbReference type="RuleBase" id="RU362080"/>
    </source>
</evidence>
<proteinExistence type="inferred from homology"/>
<dbReference type="Gene3D" id="3.40.1620.10">
    <property type="entry name" value="YefM-like domain"/>
    <property type="match status" value="1"/>
</dbReference>
<evidence type="ECO:0000313" key="4">
    <source>
        <dbReference type="Proteomes" id="UP001595748"/>
    </source>
</evidence>
<comment type="function">
    <text evidence="2">Antitoxin component of a type II toxin-antitoxin (TA) system.</text>
</comment>
<sequence length="93" mass="10536">MTVNPKKPQQQAQAETWQFQEAKAKLSEVFDRANDEGPQFITRRGGKGGVVLSQEEYIRLKQSKTTLADVFGKAPSELPYMRDNRPVIPTDLE</sequence>
<organism evidence="3 4">
    <name type="scientific">Deinococcus antarcticus</name>
    <dbReference type="NCBI Taxonomy" id="1298767"/>
    <lineage>
        <taxon>Bacteria</taxon>
        <taxon>Thermotogati</taxon>
        <taxon>Deinococcota</taxon>
        <taxon>Deinococci</taxon>
        <taxon>Deinococcales</taxon>
        <taxon>Deinococcaceae</taxon>
        <taxon>Deinococcus</taxon>
    </lineage>
</organism>
<reference evidence="4" key="1">
    <citation type="journal article" date="2019" name="Int. J. Syst. Evol. Microbiol.">
        <title>The Global Catalogue of Microorganisms (GCM) 10K type strain sequencing project: providing services to taxonomists for standard genome sequencing and annotation.</title>
        <authorList>
            <consortium name="The Broad Institute Genomics Platform"/>
            <consortium name="The Broad Institute Genome Sequencing Center for Infectious Disease"/>
            <person name="Wu L."/>
            <person name="Ma J."/>
        </authorList>
    </citation>
    <scope>NUCLEOTIDE SEQUENCE [LARGE SCALE GENOMIC DNA]</scope>
    <source>
        <strain evidence="4">CCTCC AB 2013263</strain>
    </source>
</reference>
<comment type="similarity">
    <text evidence="1 2">Belongs to the phD/YefM antitoxin family.</text>
</comment>
<dbReference type="Pfam" id="PF02604">
    <property type="entry name" value="PhdYeFM_antitox"/>
    <property type="match status" value="1"/>
</dbReference>
<dbReference type="RefSeq" id="WP_380075781.1">
    <property type="nucleotide sequence ID" value="NZ_JBHRZF010000025.1"/>
</dbReference>
<evidence type="ECO:0000313" key="3">
    <source>
        <dbReference type="EMBL" id="MFC3859619.1"/>
    </source>
</evidence>
<keyword evidence="4" id="KW-1185">Reference proteome</keyword>
<comment type="caution">
    <text evidence="3">The sequence shown here is derived from an EMBL/GenBank/DDBJ whole genome shotgun (WGS) entry which is preliminary data.</text>
</comment>
<evidence type="ECO:0000256" key="1">
    <source>
        <dbReference type="ARBA" id="ARBA00009981"/>
    </source>
</evidence>
<dbReference type="NCBIfam" id="TIGR01552">
    <property type="entry name" value="phd_fam"/>
    <property type="match status" value="1"/>
</dbReference>
<dbReference type="Proteomes" id="UP001595748">
    <property type="component" value="Unassembled WGS sequence"/>
</dbReference>
<dbReference type="InterPro" id="IPR036165">
    <property type="entry name" value="YefM-like_sf"/>
</dbReference>
<dbReference type="SUPFAM" id="SSF143120">
    <property type="entry name" value="YefM-like"/>
    <property type="match status" value="1"/>
</dbReference>
<name>A0ABV8A2V3_9DEIO</name>
<dbReference type="InterPro" id="IPR006442">
    <property type="entry name" value="Antitoxin_Phd/YefM"/>
</dbReference>
<dbReference type="EMBL" id="JBHRZF010000025">
    <property type="protein sequence ID" value="MFC3859619.1"/>
    <property type="molecule type" value="Genomic_DNA"/>
</dbReference>